<organism evidence="9 10">
    <name type="scientific">Vibrio agarilyticus</name>
    <dbReference type="NCBI Taxonomy" id="2726741"/>
    <lineage>
        <taxon>Bacteria</taxon>
        <taxon>Pseudomonadati</taxon>
        <taxon>Pseudomonadota</taxon>
        <taxon>Gammaproteobacteria</taxon>
        <taxon>Vibrionales</taxon>
        <taxon>Vibrionaceae</taxon>
        <taxon>Vibrio</taxon>
    </lineage>
</organism>
<keyword evidence="6" id="KW-0175">Coiled coil</keyword>
<accession>A0A7X8TPD4</accession>
<dbReference type="GO" id="GO:0015074">
    <property type="term" value="P:DNA integration"/>
    <property type="evidence" value="ECO:0007669"/>
    <property type="project" value="UniProtKB-KW"/>
</dbReference>
<comment type="caution">
    <text evidence="9">The sequence shown here is derived from an EMBL/GenBank/DDBJ whole genome shotgun (WGS) entry which is preliminary data.</text>
</comment>
<dbReference type="InterPro" id="IPR011109">
    <property type="entry name" value="DNA_bind_recombinase_dom"/>
</dbReference>
<protein>
    <submittedName>
        <fullName evidence="9">Recombinase family protein</fullName>
    </submittedName>
</protein>
<gene>
    <name evidence="9" type="ORF">HGP28_06095</name>
</gene>
<evidence type="ECO:0000256" key="7">
    <source>
        <dbReference type="SAM" id="MobiDB-lite"/>
    </source>
</evidence>
<feature type="domain" description="Resolvase/invertase-type recombinase catalytic" evidence="8">
    <location>
        <begin position="1"/>
        <end position="168"/>
    </location>
</feature>
<evidence type="ECO:0000256" key="6">
    <source>
        <dbReference type="SAM" id="Coils"/>
    </source>
</evidence>
<evidence type="ECO:0000256" key="5">
    <source>
        <dbReference type="PROSITE-ProRule" id="PRU10137"/>
    </source>
</evidence>
<dbReference type="GO" id="GO:0000150">
    <property type="term" value="F:DNA strand exchange activity"/>
    <property type="evidence" value="ECO:0007669"/>
    <property type="project" value="InterPro"/>
</dbReference>
<keyword evidence="2" id="KW-0238">DNA-binding</keyword>
<dbReference type="PANTHER" id="PTHR30461:SF2">
    <property type="entry name" value="SERINE RECOMBINASE PINE-RELATED"/>
    <property type="match status" value="1"/>
</dbReference>
<feature type="active site" description="O-(5'-phospho-DNA)-serine intermediate" evidence="4 5">
    <location>
        <position position="9"/>
    </location>
</feature>
<dbReference type="AlphaFoldDB" id="A0A7X8TPD4"/>
<reference evidence="9 10" key="1">
    <citation type="submission" date="2020-04" db="EMBL/GenBank/DDBJ databases">
        <title>Vibrio sp. SM6, a novel species isolated from seawater.</title>
        <authorList>
            <person name="Wang X."/>
        </authorList>
    </citation>
    <scope>NUCLEOTIDE SEQUENCE [LARGE SCALE GENOMIC DNA]</scope>
    <source>
        <strain evidence="9 10">SM6</strain>
    </source>
</reference>
<keyword evidence="3" id="KW-0233">DNA recombination</keyword>
<dbReference type="CDD" id="cd00338">
    <property type="entry name" value="Ser_Recombinase"/>
    <property type="match status" value="1"/>
</dbReference>
<dbReference type="InterPro" id="IPR006118">
    <property type="entry name" value="Recombinase_CS"/>
</dbReference>
<dbReference type="InterPro" id="IPR006119">
    <property type="entry name" value="Resolv_N"/>
</dbReference>
<evidence type="ECO:0000256" key="2">
    <source>
        <dbReference type="ARBA" id="ARBA00023125"/>
    </source>
</evidence>
<dbReference type="Gene3D" id="3.90.1750.20">
    <property type="entry name" value="Putative Large Serine Recombinase, Chain B, Domain 2"/>
    <property type="match status" value="1"/>
</dbReference>
<feature type="coiled-coil region" evidence="6">
    <location>
        <begin position="396"/>
        <end position="423"/>
    </location>
</feature>
<dbReference type="Pfam" id="PF00239">
    <property type="entry name" value="Resolvase"/>
    <property type="match status" value="1"/>
</dbReference>
<keyword evidence="1" id="KW-0229">DNA integration</keyword>
<dbReference type="Gene3D" id="3.40.50.1390">
    <property type="entry name" value="Resolvase, N-terminal catalytic domain"/>
    <property type="match status" value="1"/>
</dbReference>
<proteinExistence type="predicted"/>
<dbReference type="PROSITE" id="PS00397">
    <property type="entry name" value="RECOMBINASES_1"/>
    <property type="match status" value="1"/>
</dbReference>
<dbReference type="RefSeq" id="WP_168835574.1">
    <property type="nucleotide sequence ID" value="NZ_JABAIK010000005.1"/>
</dbReference>
<evidence type="ECO:0000313" key="10">
    <source>
        <dbReference type="Proteomes" id="UP000535589"/>
    </source>
</evidence>
<dbReference type="EMBL" id="JABAIK010000005">
    <property type="protein sequence ID" value="NLS12470.1"/>
    <property type="molecule type" value="Genomic_DNA"/>
</dbReference>
<dbReference type="PANTHER" id="PTHR30461">
    <property type="entry name" value="DNA-INVERTASE FROM LAMBDOID PROPHAGE"/>
    <property type="match status" value="1"/>
</dbReference>
<feature type="region of interest" description="Disordered" evidence="7">
    <location>
        <begin position="526"/>
        <end position="545"/>
    </location>
</feature>
<feature type="compositionally biased region" description="Basic and acidic residues" evidence="7">
    <location>
        <begin position="528"/>
        <end position="538"/>
    </location>
</feature>
<evidence type="ECO:0000256" key="4">
    <source>
        <dbReference type="PIRSR" id="PIRSR606118-50"/>
    </source>
</evidence>
<dbReference type="PROSITE" id="PS51736">
    <property type="entry name" value="RECOMBINASES_3"/>
    <property type="match status" value="1"/>
</dbReference>
<dbReference type="Pfam" id="PF07508">
    <property type="entry name" value="Recombinase"/>
    <property type="match status" value="1"/>
</dbReference>
<dbReference type="InterPro" id="IPR036162">
    <property type="entry name" value="Resolvase-like_N_sf"/>
</dbReference>
<dbReference type="InterPro" id="IPR050639">
    <property type="entry name" value="SSR_resolvase"/>
</dbReference>
<keyword evidence="10" id="KW-1185">Reference proteome</keyword>
<dbReference type="SMART" id="SM00857">
    <property type="entry name" value="Resolvase"/>
    <property type="match status" value="1"/>
</dbReference>
<sequence>MIFGYIRVSTEEQAKKGRSGINRQKKFITEKAESLGYNESDIVLIDDSGISGFGKKDKTNIKTGNLGKFLAEVDQGKHEGSIFLVENIDRLSRDFTAGMTAVLKLKDHDITVITRDGAFDTLSSKLITTISPVRSQEESDAKSEKITESYDTRISEVKSGIKKQFNQVPNFYTWNGECYIIDPEYHKTILRCVELYLQGQGYRIIAKTLNAEKRKGSKENIFWQSSHVSALLSHKSLMGDYHIKNQVIEGYFPATLDLDTYAQLKLALSRRKAFGRGGIPFNLTLITALGGITKCGNCKGALVKTRTRYNTFSIRCKKCITEADGKNTFGSALLSPIENAVLNYSLNTNIEEDKFDEDDQIEFCKVEISRLDNVINSAFLLAEGNDELMPIARERANNASKKQKEIKINLKKLETKKRALEANNPISKEWKSSSELLNEKFLISSSIETTSLPKEIKVEELAQEEISYFRDLISKTYKSIEIYFNSKADASMIDICLTHLSSEKVITLRLSRKDKTIHTISLQLSSKNRGDTREENGHQLDSTTNETSEFADFNILAEEAQQQKQRADNNRFIENFLKEKATNKDKNNE</sequence>
<name>A0A7X8TPD4_9VIBR</name>
<dbReference type="Proteomes" id="UP000535589">
    <property type="component" value="Unassembled WGS sequence"/>
</dbReference>
<evidence type="ECO:0000313" key="9">
    <source>
        <dbReference type="EMBL" id="NLS12470.1"/>
    </source>
</evidence>
<evidence type="ECO:0000259" key="8">
    <source>
        <dbReference type="PROSITE" id="PS51736"/>
    </source>
</evidence>
<dbReference type="SUPFAM" id="SSF53041">
    <property type="entry name" value="Resolvase-like"/>
    <property type="match status" value="1"/>
</dbReference>
<evidence type="ECO:0000256" key="3">
    <source>
        <dbReference type="ARBA" id="ARBA00023172"/>
    </source>
</evidence>
<dbReference type="GO" id="GO:0003677">
    <property type="term" value="F:DNA binding"/>
    <property type="evidence" value="ECO:0007669"/>
    <property type="project" value="UniProtKB-KW"/>
</dbReference>
<evidence type="ECO:0000256" key="1">
    <source>
        <dbReference type="ARBA" id="ARBA00022908"/>
    </source>
</evidence>
<dbReference type="InterPro" id="IPR038109">
    <property type="entry name" value="DNA_bind_recomb_sf"/>
</dbReference>